<feature type="transmembrane region" description="Helical" evidence="17">
    <location>
        <begin position="44"/>
        <end position="65"/>
    </location>
</feature>
<dbReference type="InterPro" id="IPR001182">
    <property type="entry name" value="FtsW/RodA"/>
</dbReference>
<comment type="catalytic activity">
    <reaction evidence="15">
        <text>[GlcNAc-(1-&gt;4)-Mur2Ac(oyl-L-Ala-gamma-D-Glu-L-Lys-D-Ala-D-Ala)](n)-di-trans,octa-cis-undecaprenyl diphosphate + beta-D-GlcNAc-(1-&gt;4)-Mur2Ac(oyl-L-Ala-gamma-D-Glu-L-Lys-D-Ala-D-Ala)-di-trans,octa-cis-undecaprenyl diphosphate = [GlcNAc-(1-&gt;4)-Mur2Ac(oyl-L-Ala-gamma-D-Glu-L-Lys-D-Ala-D-Ala)](n+1)-di-trans,octa-cis-undecaprenyl diphosphate + di-trans,octa-cis-undecaprenyl diphosphate + H(+)</text>
        <dbReference type="Rhea" id="RHEA:23708"/>
        <dbReference type="Rhea" id="RHEA-COMP:9602"/>
        <dbReference type="Rhea" id="RHEA-COMP:9603"/>
        <dbReference type="ChEBI" id="CHEBI:15378"/>
        <dbReference type="ChEBI" id="CHEBI:58405"/>
        <dbReference type="ChEBI" id="CHEBI:60033"/>
        <dbReference type="ChEBI" id="CHEBI:78435"/>
        <dbReference type="EC" id="2.4.99.28"/>
    </reaction>
</comment>
<dbReference type="Proteomes" id="UP001596186">
    <property type="component" value="Unassembled WGS sequence"/>
</dbReference>
<evidence type="ECO:0000256" key="8">
    <source>
        <dbReference type="ARBA" id="ARBA00023136"/>
    </source>
</evidence>
<evidence type="ECO:0000256" key="5">
    <source>
        <dbReference type="ARBA" id="ARBA00022960"/>
    </source>
</evidence>
<dbReference type="EC" id="2.4.99.28" evidence="14"/>
<evidence type="ECO:0000313" key="18">
    <source>
        <dbReference type="EMBL" id="MFC6323403.1"/>
    </source>
</evidence>
<dbReference type="InterPro" id="IPR018365">
    <property type="entry name" value="Cell_cycle_FtsW-rel_CS"/>
</dbReference>
<comment type="caution">
    <text evidence="18">The sequence shown here is derived from an EMBL/GenBank/DDBJ whole genome shotgun (WGS) entry which is preliminary data.</text>
</comment>
<evidence type="ECO:0000256" key="7">
    <source>
        <dbReference type="ARBA" id="ARBA00022989"/>
    </source>
</evidence>
<feature type="transmembrane region" description="Helical" evidence="17">
    <location>
        <begin position="359"/>
        <end position="380"/>
    </location>
</feature>
<keyword evidence="3" id="KW-0808">Transferase</keyword>
<dbReference type="RefSeq" id="WP_125592246.1">
    <property type="nucleotide sequence ID" value="NZ_JBHSSN010000014.1"/>
</dbReference>
<proteinExistence type="inferred from homology"/>
<reference evidence="19" key="1">
    <citation type="journal article" date="2019" name="Int. J. Syst. Evol. Microbiol.">
        <title>The Global Catalogue of Microorganisms (GCM) 10K type strain sequencing project: providing services to taxonomists for standard genome sequencing and annotation.</title>
        <authorList>
            <consortium name="The Broad Institute Genomics Platform"/>
            <consortium name="The Broad Institute Genome Sequencing Center for Infectious Disease"/>
            <person name="Wu L."/>
            <person name="Ma J."/>
        </authorList>
    </citation>
    <scope>NUCLEOTIDE SEQUENCE [LARGE SCALE GENOMIC DNA]</scope>
    <source>
        <strain evidence="19">CCM 8895</strain>
    </source>
</reference>
<feature type="transmembrane region" description="Helical" evidence="17">
    <location>
        <begin position="205"/>
        <end position="224"/>
    </location>
</feature>
<evidence type="ECO:0000256" key="9">
    <source>
        <dbReference type="ARBA" id="ARBA00032370"/>
    </source>
</evidence>
<evidence type="ECO:0000256" key="10">
    <source>
        <dbReference type="ARBA" id="ARBA00033270"/>
    </source>
</evidence>
<comment type="function">
    <text evidence="16">Peptidoglycan polymerase that is essential for cell division.</text>
</comment>
<feature type="transmembrane region" description="Helical" evidence="17">
    <location>
        <begin position="77"/>
        <end position="96"/>
    </location>
</feature>
<comment type="similarity">
    <text evidence="11">Belongs to the SEDS family. FtsW subfamily.</text>
</comment>
<name>A0ABW1UUJ7_9LACO</name>
<feature type="transmembrane region" description="Helical" evidence="17">
    <location>
        <begin position="12"/>
        <end position="32"/>
    </location>
</feature>
<keyword evidence="7 17" id="KW-1133">Transmembrane helix</keyword>
<accession>A0ABW1UUJ7</accession>
<sequence>MKKLKLIDLWILIPYIILLGIGVVMVYSASFYNVMSHGGSTNKYLIKQGLYSILSLFILFVTFMLKVKLFKSFRTRAFLLFVTLGSLAFLLIRAVLNPSTRINGASAWINLKIINFQPLEVAKITLILYLAYILTSRKSSLLDNDRLFDSLKVIREPVITTVAIILLVAFQPDIGGAAILGLITVVLISSSSIPIGHILKLDGSLLAAFLAGIFWIAKFQPGFIVKNYQYQRILAMFHPFKLERTSGNQLVNSFYAISNGGIFGVGLGNSIQKRGYLPEPYTDFILAIISEELGLVGVFVVLGLLGFIIFRMLYLGIKSTNTYNVLVYYGVAIMLLAQMAFNVGGLLGLLPLTGVTLPFISYGGSSLLVLSFSLGIVLNLEATNKFMTEKHG</sequence>
<evidence type="ECO:0000256" key="1">
    <source>
        <dbReference type="ARBA" id="ARBA00004141"/>
    </source>
</evidence>
<organism evidence="18 19">
    <name type="scientific">Companilactobacillus baiquanensis</name>
    <dbReference type="NCBI Taxonomy" id="2486005"/>
    <lineage>
        <taxon>Bacteria</taxon>
        <taxon>Bacillati</taxon>
        <taxon>Bacillota</taxon>
        <taxon>Bacilli</taxon>
        <taxon>Lactobacillales</taxon>
        <taxon>Lactobacillaceae</taxon>
        <taxon>Companilactobacillus</taxon>
    </lineage>
</organism>
<keyword evidence="5" id="KW-0133">Cell shape</keyword>
<feature type="transmembrane region" description="Helical" evidence="17">
    <location>
        <begin position="326"/>
        <end position="347"/>
    </location>
</feature>
<keyword evidence="8 17" id="KW-0472">Membrane</keyword>
<comment type="subcellular location">
    <subcellularLocation>
        <location evidence="1">Membrane</location>
        <topology evidence="1">Multi-pass membrane protein</topology>
    </subcellularLocation>
</comment>
<keyword evidence="6" id="KW-0573">Peptidoglycan synthesis</keyword>
<evidence type="ECO:0000256" key="6">
    <source>
        <dbReference type="ARBA" id="ARBA00022984"/>
    </source>
</evidence>
<gene>
    <name evidence="18" type="ORF">ACFP1F_06610</name>
</gene>
<evidence type="ECO:0000256" key="11">
    <source>
        <dbReference type="ARBA" id="ARBA00038053"/>
    </source>
</evidence>
<evidence type="ECO:0000256" key="16">
    <source>
        <dbReference type="ARBA" id="ARBA00049966"/>
    </source>
</evidence>
<keyword evidence="2" id="KW-0328">Glycosyltransferase</keyword>
<feature type="transmembrane region" description="Helical" evidence="17">
    <location>
        <begin position="177"/>
        <end position="198"/>
    </location>
</feature>
<evidence type="ECO:0000256" key="15">
    <source>
        <dbReference type="ARBA" id="ARBA00049902"/>
    </source>
</evidence>
<dbReference type="PROSITE" id="PS00428">
    <property type="entry name" value="FTSW_RODA_SPOVE"/>
    <property type="match status" value="1"/>
</dbReference>
<feature type="transmembrane region" description="Helical" evidence="17">
    <location>
        <begin position="293"/>
        <end position="314"/>
    </location>
</feature>
<keyword evidence="19" id="KW-1185">Reference proteome</keyword>
<dbReference type="EMBL" id="JBHSSN010000014">
    <property type="protein sequence ID" value="MFC6323403.1"/>
    <property type="molecule type" value="Genomic_DNA"/>
</dbReference>
<dbReference type="PANTHER" id="PTHR30474:SF2">
    <property type="entry name" value="PEPTIDOGLYCAN GLYCOSYLTRANSFERASE FTSW-RELATED"/>
    <property type="match status" value="1"/>
</dbReference>
<evidence type="ECO:0000256" key="3">
    <source>
        <dbReference type="ARBA" id="ARBA00022679"/>
    </source>
</evidence>
<evidence type="ECO:0000313" key="19">
    <source>
        <dbReference type="Proteomes" id="UP001596186"/>
    </source>
</evidence>
<evidence type="ECO:0000256" key="17">
    <source>
        <dbReference type="SAM" id="Phobius"/>
    </source>
</evidence>
<evidence type="ECO:0000256" key="2">
    <source>
        <dbReference type="ARBA" id="ARBA00022676"/>
    </source>
</evidence>
<evidence type="ECO:0000256" key="12">
    <source>
        <dbReference type="ARBA" id="ARBA00041185"/>
    </source>
</evidence>
<dbReference type="PANTHER" id="PTHR30474">
    <property type="entry name" value="CELL CYCLE PROTEIN"/>
    <property type="match status" value="1"/>
</dbReference>
<feature type="transmembrane region" description="Helical" evidence="17">
    <location>
        <begin position="154"/>
        <end position="171"/>
    </location>
</feature>
<evidence type="ECO:0000256" key="13">
    <source>
        <dbReference type="ARBA" id="ARBA00041418"/>
    </source>
</evidence>
<evidence type="ECO:0000256" key="4">
    <source>
        <dbReference type="ARBA" id="ARBA00022692"/>
    </source>
</evidence>
<protein>
    <recommendedName>
        <fullName evidence="12">Probable peptidoglycan glycosyltransferase FtsW</fullName>
        <ecNumber evidence="14">2.4.99.28</ecNumber>
    </recommendedName>
    <alternativeName>
        <fullName evidence="13">Cell division protein FtsW</fullName>
    </alternativeName>
    <alternativeName>
        <fullName evidence="10">Cell wall polymerase</fullName>
    </alternativeName>
    <alternativeName>
        <fullName evidence="9">Peptidoglycan polymerase</fullName>
    </alternativeName>
</protein>
<keyword evidence="4 17" id="KW-0812">Transmembrane</keyword>
<evidence type="ECO:0000256" key="14">
    <source>
        <dbReference type="ARBA" id="ARBA00044770"/>
    </source>
</evidence>
<dbReference type="Pfam" id="PF01098">
    <property type="entry name" value="FTSW_RODA_SPOVE"/>
    <property type="match status" value="1"/>
</dbReference>